<evidence type="ECO:0000313" key="3">
    <source>
        <dbReference type="Proteomes" id="UP000807504"/>
    </source>
</evidence>
<keyword evidence="3" id="KW-1185">Reference proteome</keyword>
<feature type="region of interest" description="Disordered" evidence="1">
    <location>
        <begin position="141"/>
        <end position="164"/>
    </location>
</feature>
<name>A0A8T0EN24_ARGBR</name>
<sequence>MLSGWAGGGGGAASSGGRGSQPIEGSSSGGAAGGGEASAAASGGGTSFGGGPTFIRREGMYGEDGGGYDRGGSGLYMGGSGNSYSGSGGTIIGEGSFGGDGNSYPGSGGTITGEGSFGGSDGTDVYSEGNAGGMFGLGLRARPGDDNDDSADYNRNNNNSTPEEDVLYIPLEQYGKFRKSGRYERALPDVTNEQLLNSLSSHDVPWILRALHLDQYAQRKGINHDNKTGRTENSSKHRNRNYILPLSIEQNYKTREKNNN</sequence>
<reference evidence="2" key="2">
    <citation type="submission" date="2020-06" db="EMBL/GenBank/DDBJ databases">
        <authorList>
            <person name="Sheffer M."/>
        </authorList>
    </citation>
    <scope>NUCLEOTIDE SEQUENCE</scope>
</reference>
<dbReference type="EMBL" id="JABXBU010002072">
    <property type="protein sequence ID" value="KAF8777303.1"/>
    <property type="molecule type" value="Genomic_DNA"/>
</dbReference>
<evidence type="ECO:0000256" key="1">
    <source>
        <dbReference type="SAM" id="MobiDB-lite"/>
    </source>
</evidence>
<comment type="caution">
    <text evidence="2">The sequence shown here is derived from an EMBL/GenBank/DDBJ whole genome shotgun (WGS) entry which is preliminary data.</text>
</comment>
<feature type="compositionally biased region" description="Gly residues" evidence="1">
    <location>
        <begin position="27"/>
        <end position="52"/>
    </location>
</feature>
<evidence type="ECO:0000313" key="2">
    <source>
        <dbReference type="EMBL" id="KAF8777303.1"/>
    </source>
</evidence>
<feature type="compositionally biased region" description="Gly residues" evidence="1">
    <location>
        <begin position="1"/>
        <end position="19"/>
    </location>
</feature>
<feature type="compositionally biased region" description="Basic and acidic residues" evidence="1">
    <location>
        <begin position="222"/>
        <end position="235"/>
    </location>
</feature>
<protein>
    <submittedName>
        <fullName evidence="2">Uncharacterized protein</fullName>
    </submittedName>
</protein>
<accession>A0A8T0EN24</accession>
<dbReference type="AlphaFoldDB" id="A0A8T0EN24"/>
<feature type="region of interest" description="Disordered" evidence="1">
    <location>
        <begin position="1"/>
        <end position="66"/>
    </location>
</feature>
<gene>
    <name evidence="2" type="ORF">HNY73_014182</name>
</gene>
<proteinExistence type="predicted"/>
<feature type="region of interest" description="Disordered" evidence="1">
    <location>
        <begin position="221"/>
        <end position="242"/>
    </location>
</feature>
<dbReference type="Proteomes" id="UP000807504">
    <property type="component" value="Unassembled WGS sequence"/>
</dbReference>
<reference evidence="2" key="1">
    <citation type="journal article" date="2020" name="bioRxiv">
        <title>Chromosome-level reference genome of the European wasp spider Argiope bruennichi: a resource for studies on range expansion and evolutionary adaptation.</title>
        <authorList>
            <person name="Sheffer M.M."/>
            <person name="Hoppe A."/>
            <person name="Krehenwinkel H."/>
            <person name="Uhl G."/>
            <person name="Kuss A.W."/>
            <person name="Jensen L."/>
            <person name="Jensen C."/>
            <person name="Gillespie R.G."/>
            <person name="Hoff K.J."/>
            <person name="Prost S."/>
        </authorList>
    </citation>
    <scope>NUCLEOTIDE SEQUENCE</scope>
</reference>
<organism evidence="2 3">
    <name type="scientific">Argiope bruennichi</name>
    <name type="common">Wasp spider</name>
    <name type="synonym">Aranea bruennichi</name>
    <dbReference type="NCBI Taxonomy" id="94029"/>
    <lineage>
        <taxon>Eukaryota</taxon>
        <taxon>Metazoa</taxon>
        <taxon>Ecdysozoa</taxon>
        <taxon>Arthropoda</taxon>
        <taxon>Chelicerata</taxon>
        <taxon>Arachnida</taxon>
        <taxon>Araneae</taxon>
        <taxon>Araneomorphae</taxon>
        <taxon>Entelegynae</taxon>
        <taxon>Araneoidea</taxon>
        <taxon>Araneidae</taxon>
        <taxon>Argiope</taxon>
    </lineage>
</organism>